<keyword evidence="7" id="KW-0812">Transmembrane</keyword>
<dbReference type="PANTHER" id="PTHR32523:SF8">
    <property type="entry name" value="DOLICHOL KINASE"/>
    <property type="match status" value="1"/>
</dbReference>
<evidence type="ECO:0000256" key="4">
    <source>
        <dbReference type="ARBA" id="ARBA00022528"/>
    </source>
</evidence>
<evidence type="ECO:0000256" key="6">
    <source>
        <dbReference type="ARBA" id="ARBA00022679"/>
    </source>
</evidence>
<keyword evidence="6" id="KW-0808">Transferase</keyword>
<keyword evidence="14" id="KW-0472">Membrane</keyword>
<dbReference type="GO" id="GO:0010276">
    <property type="term" value="F:phytol kinase activity"/>
    <property type="evidence" value="ECO:0007669"/>
    <property type="project" value="UniProtKB-EC"/>
</dbReference>
<dbReference type="SUPFAM" id="SSF144232">
    <property type="entry name" value="HIT/MYND zinc finger-like"/>
    <property type="match status" value="1"/>
</dbReference>
<keyword evidence="12" id="KW-0809">Transit peptide</keyword>
<keyword evidence="21" id="KW-1185">Reference proteome</keyword>
<keyword evidence="8" id="KW-0479">Metal-binding</keyword>
<dbReference type="Proteomes" id="UP001215280">
    <property type="component" value="Unassembled WGS sequence"/>
</dbReference>
<evidence type="ECO:0000256" key="7">
    <source>
        <dbReference type="ARBA" id="ARBA00022692"/>
    </source>
</evidence>
<organism evidence="20 21">
    <name type="scientific">Mycena maculata</name>
    <dbReference type="NCBI Taxonomy" id="230809"/>
    <lineage>
        <taxon>Eukaryota</taxon>
        <taxon>Fungi</taxon>
        <taxon>Dikarya</taxon>
        <taxon>Basidiomycota</taxon>
        <taxon>Agaricomycotina</taxon>
        <taxon>Agaricomycetes</taxon>
        <taxon>Agaricomycetidae</taxon>
        <taxon>Agaricales</taxon>
        <taxon>Marasmiineae</taxon>
        <taxon>Mycenaceae</taxon>
        <taxon>Mycena</taxon>
    </lineage>
</organism>
<feature type="domain" description="MYND-type" evidence="19">
    <location>
        <begin position="415"/>
        <end position="457"/>
    </location>
</feature>
<dbReference type="InterPro" id="IPR002893">
    <property type="entry name" value="Znf_MYND"/>
</dbReference>
<comment type="subcellular location">
    <subcellularLocation>
        <location evidence="1">Membrane</location>
        <topology evidence="1">Multi-pass membrane protein</topology>
    </subcellularLocation>
    <subcellularLocation>
        <location evidence="2">Plastid</location>
        <location evidence="2">Chloroplast</location>
    </subcellularLocation>
</comment>
<evidence type="ECO:0000256" key="9">
    <source>
        <dbReference type="ARBA" id="ARBA00022771"/>
    </source>
</evidence>
<evidence type="ECO:0000256" key="5">
    <source>
        <dbReference type="ARBA" id="ARBA00022640"/>
    </source>
</evidence>
<evidence type="ECO:0000256" key="8">
    <source>
        <dbReference type="ARBA" id="ARBA00022723"/>
    </source>
</evidence>
<keyword evidence="4" id="KW-0150">Chloroplast</keyword>
<comment type="catalytic activity">
    <reaction evidence="17">
        <text>phytol + CTP = phytyl phosphate + CDP + H(+)</text>
        <dbReference type="Rhea" id="RHEA:38055"/>
        <dbReference type="ChEBI" id="CHEBI:15378"/>
        <dbReference type="ChEBI" id="CHEBI:17327"/>
        <dbReference type="ChEBI" id="CHEBI:37563"/>
        <dbReference type="ChEBI" id="CHEBI:58069"/>
        <dbReference type="ChEBI" id="CHEBI:75483"/>
        <dbReference type="EC" id="2.7.1.182"/>
    </reaction>
</comment>
<dbReference type="Gene3D" id="6.10.140.2220">
    <property type="match status" value="1"/>
</dbReference>
<evidence type="ECO:0000256" key="15">
    <source>
        <dbReference type="ARBA" id="ARBA00024015"/>
    </source>
</evidence>
<keyword evidence="5" id="KW-0934">Plastid</keyword>
<dbReference type="AlphaFoldDB" id="A0AAD7I0P3"/>
<protein>
    <recommendedName>
        <fullName evidence="16">phytol kinase</fullName>
        <ecNumber evidence="16">2.7.1.182</ecNumber>
    </recommendedName>
</protein>
<evidence type="ECO:0000259" key="19">
    <source>
        <dbReference type="PROSITE" id="PS50865"/>
    </source>
</evidence>
<dbReference type="EC" id="2.7.1.182" evidence="16"/>
<dbReference type="InterPro" id="IPR039606">
    <property type="entry name" value="Phytol/farnesol_kinase"/>
</dbReference>
<evidence type="ECO:0000256" key="18">
    <source>
        <dbReference type="PROSITE-ProRule" id="PRU00134"/>
    </source>
</evidence>
<dbReference type="PROSITE" id="PS50865">
    <property type="entry name" value="ZF_MYND_2"/>
    <property type="match status" value="1"/>
</dbReference>
<accession>A0AAD7I0P3</accession>
<dbReference type="GO" id="GO:0008270">
    <property type="term" value="F:zinc ion binding"/>
    <property type="evidence" value="ECO:0007669"/>
    <property type="project" value="UniProtKB-KW"/>
</dbReference>
<dbReference type="Pfam" id="PF01753">
    <property type="entry name" value="zf-MYND"/>
    <property type="match status" value="1"/>
</dbReference>
<evidence type="ECO:0000256" key="10">
    <source>
        <dbReference type="ARBA" id="ARBA00022777"/>
    </source>
</evidence>
<keyword evidence="10" id="KW-0418">Kinase</keyword>
<comment type="pathway">
    <text evidence="15">Cofactor biosynthesis; tocopherol biosynthesis.</text>
</comment>
<evidence type="ECO:0000256" key="14">
    <source>
        <dbReference type="ARBA" id="ARBA00023136"/>
    </source>
</evidence>
<evidence type="ECO:0000256" key="17">
    <source>
        <dbReference type="ARBA" id="ARBA00048889"/>
    </source>
</evidence>
<evidence type="ECO:0000256" key="13">
    <source>
        <dbReference type="ARBA" id="ARBA00022989"/>
    </source>
</evidence>
<reference evidence="20" key="1">
    <citation type="submission" date="2023-03" db="EMBL/GenBank/DDBJ databases">
        <title>Massive genome expansion in bonnet fungi (Mycena s.s.) driven by repeated elements and novel gene families across ecological guilds.</title>
        <authorList>
            <consortium name="Lawrence Berkeley National Laboratory"/>
            <person name="Harder C.B."/>
            <person name="Miyauchi S."/>
            <person name="Viragh M."/>
            <person name="Kuo A."/>
            <person name="Thoen E."/>
            <person name="Andreopoulos B."/>
            <person name="Lu D."/>
            <person name="Skrede I."/>
            <person name="Drula E."/>
            <person name="Henrissat B."/>
            <person name="Morin E."/>
            <person name="Kohler A."/>
            <person name="Barry K."/>
            <person name="LaButti K."/>
            <person name="Morin E."/>
            <person name="Salamov A."/>
            <person name="Lipzen A."/>
            <person name="Mereny Z."/>
            <person name="Hegedus B."/>
            <person name="Baldrian P."/>
            <person name="Stursova M."/>
            <person name="Weitz H."/>
            <person name="Taylor A."/>
            <person name="Grigoriev I.V."/>
            <person name="Nagy L.G."/>
            <person name="Martin F."/>
            <person name="Kauserud H."/>
        </authorList>
    </citation>
    <scope>NUCLEOTIDE SEQUENCE</scope>
    <source>
        <strain evidence="20">CBHHK188m</strain>
    </source>
</reference>
<dbReference type="PANTHER" id="PTHR32523">
    <property type="entry name" value="PHYTOL KINASE 1, CHLOROPLASTIC"/>
    <property type="match status" value="1"/>
</dbReference>
<evidence type="ECO:0000256" key="3">
    <source>
        <dbReference type="ARBA" id="ARBA00010794"/>
    </source>
</evidence>
<evidence type="ECO:0000256" key="1">
    <source>
        <dbReference type="ARBA" id="ARBA00004141"/>
    </source>
</evidence>
<sequence>MHASLHRRNFSNLSTRLRVRATAAADGCLDALLKLSADPDRPGGAMILPAYYAALDVTSISRLLDQMDSPSALNSPPVVISVTRAIVSLEAISSLTSVKLVDKEAFPDLWPRIWAWINFLDMYRECLHSINPAFDASRCYGVYVSVIAAMRKHRATASIIDSTHGVRAVVTRAWSVRLQGDKLHDKVFGTICEFLDRVLAITVPQNFEEVIEGAGGTMTALAKLVISHLTHVLADDRTHNRAYSISSLLELLGHGVAPEFTDALLRAGIVPPITSAVITLTRLVPAADGYHTERHLIDALLFTLVWYFTYAPGSGAVAQSLRSGLLSAILGCARGRATKALHRIVRELSTSLVYHSVLVQVRDTISGRDLESLDPNCGRELLETWENLRSLVAVRLGILREYEEGKYVSRRVCDNTACGAIAPKSYFRACSRCRISNYCSESCQTQDWRSGGHRDSCPELGSMHLSQYLCPRDKSFLRVLIHYDYLRVRSALRAVLVNFFRQQPDAIPCVLFDYTQPCTPCHVTVIPACHIDGFANYPAQAQASGGRMQLHMMNLVEGGETEWWMIPLHSETGDVELTLQLLAKETTAGGPMEQKGIEQMEGLNILEFH</sequence>
<comment type="similarity">
    <text evidence="3">Belongs to the polyprenol kinase family.</text>
</comment>
<proteinExistence type="inferred from homology"/>
<gene>
    <name evidence="20" type="ORF">DFH07DRAFT_968715</name>
</gene>
<evidence type="ECO:0000313" key="21">
    <source>
        <dbReference type="Proteomes" id="UP001215280"/>
    </source>
</evidence>
<keyword evidence="13" id="KW-1133">Transmembrane helix</keyword>
<dbReference type="EMBL" id="JARJLG010000182">
    <property type="protein sequence ID" value="KAJ7731557.1"/>
    <property type="molecule type" value="Genomic_DNA"/>
</dbReference>
<name>A0AAD7I0P3_9AGAR</name>
<dbReference type="GO" id="GO:0016020">
    <property type="term" value="C:membrane"/>
    <property type="evidence" value="ECO:0007669"/>
    <property type="project" value="UniProtKB-SubCell"/>
</dbReference>
<keyword evidence="11" id="KW-0862">Zinc</keyword>
<evidence type="ECO:0000313" key="20">
    <source>
        <dbReference type="EMBL" id="KAJ7731557.1"/>
    </source>
</evidence>
<evidence type="ECO:0000256" key="16">
    <source>
        <dbReference type="ARBA" id="ARBA00039024"/>
    </source>
</evidence>
<evidence type="ECO:0000256" key="12">
    <source>
        <dbReference type="ARBA" id="ARBA00022946"/>
    </source>
</evidence>
<evidence type="ECO:0000256" key="11">
    <source>
        <dbReference type="ARBA" id="ARBA00022833"/>
    </source>
</evidence>
<comment type="caution">
    <text evidence="20">The sequence shown here is derived from an EMBL/GenBank/DDBJ whole genome shotgun (WGS) entry which is preliminary data.</text>
</comment>
<keyword evidence="9 18" id="KW-0863">Zinc-finger</keyword>
<evidence type="ECO:0000256" key="2">
    <source>
        <dbReference type="ARBA" id="ARBA00004229"/>
    </source>
</evidence>